<dbReference type="SUPFAM" id="SSF53474">
    <property type="entry name" value="alpha/beta-Hydrolases"/>
    <property type="match status" value="1"/>
</dbReference>
<organism evidence="2">
    <name type="scientific">Mycobacterium xenopi 4042</name>
    <dbReference type="NCBI Taxonomy" id="1299334"/>
    <lineage>
        <taxon>Bacteria</taxon>
        <taxon>Bacillati</taxon>
        <taxon>Actinomycetota</taxon>
        <taxon>Actinomycetes</taxon>
        <taxon>Mycobacteriales</taxon>
        <taxon>Mycobacteriaceae</taxon>
        <taxon>Mycobacterium</taxon>
    </lineage>
</organism>
<dbReference type="Gene3D" id="3.40.50.1820">
    <property type="entry name" value="alpha/beta hydrolase"/>
    <property type="match status" value="1"/>
</dbReference>
<keyword evidence="2" id="KW-0378">Hydrolase</keyword>
<name>X7Z2C6_MYCXE</name>
<dbReference type="InterPro" id="IPR013595">
    <property type="entry name" value="Pept_S33_TAP-like_C"/>
</dbReference>
<dbReference type="Pfam" id="PF08386">
    <property type="entry name" value="Abhydrolase_4"/>
    <property type="match status" value="1"/>
</dbReference>
<protein>
    <submittedName>
        <fullName evidence="2">Alpha/beta hydrolase fold family protein</fullName>
    </submittedName>
</protein>
<accession>X7Z2C6</accession>
<evidence type="ECO:0000313" key="2">
    <source>
        <dbReference type="EMBL" id="EUA13627.1"/>
    </source>
</evidence>
<comment type="caution">
    <text evidence="2">The sequence shown here is derived from an EMBL/GenBank/DDBJ whole genome shotgun (WGS) entry which is preliminary data.</text>
</comment>
<feature type="domain" description="Peptidase S33 tripeptidyl aminopeptidase-like C-terminal" evidence="1">
    <location>
        <begin position="17"/>
        <end position="61"/>
    </location>
</feature>
<gene>
    <name evidence="2" type="ORF">I553_6746</name>
</gene>
<dbReference type="AlphaFoldDB" id="X7Z2C6"/>
<dbReference type="GO" id="GO:0016787">
    <property type="term" value="F:hydrolase activity"/>
    <property type="evidence" value="ECO:0007669"/>
    <property type="project" value="UniProtKB-KW"/>
</dbReference>
<proteinExistence type="predicted"/>
<dbReference type="InterPro" id="IPR029058">
    <property type="entry name" value="AB_hydrolase_fold"/>
</dbReference>
<dbReference type="EMBL" id="JAOB01000081">
    <property type="protein sequence ID" value="EUA13627.1"/>
    <property type="molecule type" value="Genomic_DNA"/>
</dbReference>
<sequence>MLADALGRRHISLTGLTVPTLVIGSERDRLTPISQSRRIARAAQSRRLVELPGGHCAMLEHPTEVNRSCAPSPSR</sequence>
<evidence type="ECO:0000259" key="1">
    <source>
        <dbReference type="Pfam" id="PF08386"/>
    </source>
</evidence>
<dbReference type="PATRIC" id="fig|1299334.3.peg.8514"/>
<reference evidence="2" key="1">
    <citation type="submission" date="2014-01" db="EMBL/GenBank/DDBJ databases">
        <authorList>
            <person name="Brown-Elliot B."/>
            <person name="Wallace R."/>
            <person name="Lenaerts A."/>
            <person name="Ordway D."/>
            <person name="DeGroote M.A."/>
            <person name="Parker T."/>
            <person name="Sizemore C."/>
            <person name="Tallon L.J."/>
            <person name="Sadzewicz L.K."/>
            <person name="Sengamalay N."/>
            <person name="Fraser C.M."/>
            <person name="Hine E."/>
            <person name="Shefchek K.A."/>
            <person name="Das S.P."/>
            <person name="Tettelin H."/>
        </authorList>
    </citation>
    <scope>NUCLEOTIDE SEQUENCE [LARGE SCALE GENOMIC DNA]</scope>
    <source>
        <strain evidence="2">4042</strain>
    </source>
</reference>